<evidence type="ECO:0000313" key="3">
    <source>
        <dbReference type="EMBL" id="PSL46887.1"/>
    </source>
</evidence>
<evidence type="ECO:0000256" key="2">
    <source>
        <dbReference type="ARBA" id="ARBA00023277"/>
    </source>
</evidence>
<keyword evidence="1 3" id="KW-0413">Isomerase</keyword>
<sequence>MKEPAVLYIPVGRKTFDMEAAEAYWEETKVLLQEECPRLVQPEGILTSPEELETFLKSVAEEIGLIIYQSVTFADGEFIYTITQHSQAPVLVWSVREPSINGRLRLNSLTGGNSTSHVLQTARHPYSFVFGNPEEAHVRKTIRKTAGVQNVIAKLKQLNVGVIGEHQPGFYFSGTDEAYLQEELGVNVEHIDLQAAFDASKELTEPEYAPLIEEADQHVIGLKRDDHTVQRFAQFSSHVRSLVQDKDIHALAIRCWPEFFNELGAAACSTLSHFTEQGTVSACESDIHGSVSMFILQEISGGSAPYLGDMVHVNEASNSVVFWHCGAGAYSLAHPSQGAVPGVHPNRKLGFAMDFGLKPGKVTMFRLGYTPDGFRLLIMRGEALDTPKRFQGTSVEVALETDVTDTVQTLMEAGYEPHYGLVYEDVVDELIELGRQLDLPTDVLTHG</sequence>
<dbReference type="Proteomes" id="UP000242310">
    <property type="component" value="Unassembled WGS sequence"/>
</dbReference>
<dbReference type="RefSeq" id="WP_106588224.1">
    <property type="nucleotide sequence ID" value="NZ_PYAV01000005.1"/>
</dbReference>
<dbReference type="GO" id="GO:0005996">
    <property type="term" value="P:monosaccharide metabolic process"/>
    <property type="evidence" value="ECO:0007669"/>
    <property type="project" value="InterPro"/>
</dbReference>
<reference evidence="3 4" key="1">
    <citation type="submission" date="2018-03" db="EMBL/GenBank/DDBJ databases">
        <title>Genomic Encyclopedia of Type Strains, Phase III (KMG-III): the genomes of soil and plant-associated and newly described type strains.</title>
        <authorList>
            <person name="Whitman W."/>
        </authorList>
    </citation>
    <scope>NUCLEOTIDE SEQUENCE [LARGE SCALE GENOMIC DNA]</scope>
    <source>
        <strain evidence="3 4">CGMCC 1.07653</strain>
    </source>
</reference>
<dbReference type="PANTHER" id="PTHR36120">
    <property type="entry name" value="FUCOSE ISOMERASE"/>
    <property type="match status" value="1"/>
</dbReference>
<dbReference type="PANTHER" id="PTHR36120:SF1">
    <property type="entry name" value="L-FUCOSE ISOMERASE C-TERMINAL DOMAIN-CONTAINING PROTEIN"/>
    <property type="match status" value="1"/>
</dbReference>
<evidence type="ECO:0000256" key="1">
    <source>
        <dbReference type="ARBA" id="ARBA00023235"/>
    </source>
</evidence>
<dbReference type="InterPro" id="IPR009015">
    <property type="entry name" value="Fucose_isomerase_N/cen_sf"/>
</dbReference>
<evidence type="ECO:0000313" key="4">
    <source>
        <dbReference type="Proteomes" id="UP000242310"/>
    </source>
</evidence>
<keyword evidence="4" id="KW-1185">Reference proteome</keyword>
<organism evidence="3 4">
    <name type="scientific">Salsuginibacillus halophilus</name>
    <dbReference type="NCBI Taxonomy" id="517424"/>
    <lineage>
        <taxon>Bacteria</taxon>
        <taxon>Bacillati</taxon>
        <taxon>Bacillota</taxon>
        <taxon>Bacilli</taxon>
        <taxon>Bacillales</taxon>
        <taxon>Bacillaceae</taxon>
        <taxon>Salsuginibacillus</taxon>
    </lineage>
</organism>
<dbReference type="SUPFAM" id="SSF53743">
    <property type="entry name" value="FucI/AraA N-terminal and middle domains"/>
    <property type="match status" value="1"/>
</dbReference>
<gene>
    <name evidence="3" type="ORF">B0H94_10537</name>
</gene>
<dbReference type="EMBL" id="PYAV01000005">
    <property type="protein sequence ID" value="PSL46887.1"/>
    <property type="molecule type" value="Genomic_DNA"/>
</dbReference>
<protein>
    <submittedName>
        <fullName evidence="3">L-fucose isomerase-like protein</fullName>
    </submittedName>
</protein>
<dbReference type="OrthoDB" id="5838738at2"/>
<dbReference type="GO" id="GO:0005737">
    <property type="term" value="C:cytoplasm"/>
    <property type="evidence" value="ECO:0007669"/>
    <property type="project" value="InterPro"/>
</dbReference>
<keyword evidence="2" id="KW-0119">Carbohydrate metabolism</keyword>
<name>A0A2P8HKY6_9BACI</name>
<dbReference type="AlphaFoldDB" id="A0A2P8HKY6"/>
<accession>A0A2P8HKY6</accession>
<dbReference type="GO" id="GO:0016861">
    <property type="term" value="F:intramolecular oxidoreductase activity, interconverting aldoses and ketoses"/>
    <property type="evidence" value="ECO:0007669"/>
    <property type="project" value="InterPro"/>
</dbReference>
<comment type="caution">
    <text evidence="3">The sequence shown here is derived from an EMBL/GenBank/DDBJ whole genome shotgun (WGS) entry which is preliminary data.</text>
</comment>
<proteinExistence type="predicted"/>